<dbReference type="InterPro" id="IPR002347">
    <property type="entry name" value="SDR_fam"/>
</dbReference>
<evidence type="ECO:0000259" key="11">
    <source>
        <dbReference type="PROSITE" id="PS50020"/>
    </source>
</evidence>
<reference evidence="12" key="1">
    <citation type="submission" date="2021-04" db="EMBL/GenBank/DDBJ databases">
        <authorList>
            <person name="Chebbi M.A.C M."/>
        </authorList>
    </citation>
    <scope>NUCLEOTIDE SEQUENCE</scope>
</reference>
<organism evidence="12 13">
    <name type="scientific">Cotesia congregata</name>
    <name type="common">Parasitoid wasp</name>
    <name type="synonym">Apanteles congregatus</name>
    <dbReference type="NCBI Taxonomy" id="51543"/>
    <lineage>
        <taxon>Eukaryota</taxon>
        <taxon>Metazoa</taxon>
        <taxon>Ecdysozoa</taxon>
        <taxon>Arthropoda</taxon>
        <taxon>Hexapoda</taxon>
        <taxon>Insecta</taxon>
        <taxon>Pterygota</taxon>
        <taxon>Neoptera</taxon>
        <taxon>Endopterygota</taxon>
        <taxon>Hymenoptera</taxon>
        <taxon>Apocrita</taxon>
        <taxon>Ichneumonoidea</taxon>
        <taxon>Braconidae</taxon>
        <taxon>Microgastrinae</taxon>
        <taxon>Cotesia</taxon>
    </lineage>
</organism>
<evidence type="ECO:0000313" key="13">
    <source>
        <dbReference type="Proteomes" id="UP000786811"/>
    </source>
</evidence>
<keyword evidence="9" id="KW-0333">Golgi apparatus</keyword>
<keyword evidence="13" id="KW-1185">Reference proteome</keyword>
<evidence type="ECO:0000256" key="1">
    <source>
        <dbReference type="ARBA" id="ARBA00004371"/>
    </source>
</evidence>
<dbReference type="SMART" id="SM00456">
    <property type="entry name" value="WW"/>
    <property type="match status" value="1"/>
</dbReference>
<dbReference type="Gene3D" id="3.40.50.720">
    <property type="entry name" value="NAD(P)-binding Rossmann-like Domain"/>
    <property type="match status" value="1"/>
</dbReference>
<dbReference type="PANTHER" id="PTHR24320">
    <property type="entry name" value="RETINOL DEHYDROGENASE"/>
    <property type="match status" value="1"/>
</dbReference>
<evidence type="ECO:0000256" key="4">
    <source>
        <dbReference type="ARBA" id="ARBA00016094"/>
    </source>
</evidence>
<dbReference type="GO" id="GO:0016491">
    <property type="term" value="F:oxidoreductase activity"/>
    <property type="evidence" value="ECO:0007669"/>
    <property type="project" value="UniProtKB-KW"/>
</dbReference>
<dbReference type="Gene3D" id="2.20.70.10">
    <property type="match status" value="1"/>
</dbReference>
<sequence>MITRAWAKTGPPSLGRPNDYPSLGQDWLAIEWLRQKNPGGQAWASSELPPGWEKCTTDNGKTLFIDHLNCTTTYTDPRLAFAVEYRDPSQSVRQRFDASSSALSVLHGKDLRNKVALITGSNTGIGFETAKTLAFHGCTVIMACRNSKKAADAIRKIKSIRNNAACEALFMDLSSLRNVKNAVNEFKQKFRYRII</sequence>
<dbReference type="Pfam" id="PF00106">
    <property type="entry name" value="adh_short"/>
    <property type="match status" value="1"/>
</dbReference>
<comment type="subcellular location">
    <subcellularLocation>
        <location evidence="2">Golgi apparatus</location>
    </subcellularLocation>
    <subcellularLocation>
        <location evidence="1">Lysosome</location>
    </subcellularLocation>
</comment>
<dbReference type="AlphaFoldDB" id="A0A8J2ELV4"/>
<evidence type="ECO:0000256" key="7">
    <source>
        <dbReference type="ARBA" id="ARBA00022857"/>
    </source>
</evidence>
<evidence type="ECO:0000256" key="8">
    <source>
        <dbReference type="ARBA" id="ARBA00023002"/>
    </source>
</evidence>
<dbReference type="PANTHER" id="PTHR24320:SF282">
    <property type="entry name" value="WW DOMAIN-CONTAINING OXIDOREDUCTASE"/>
    <property type="match status" value="1"/>
</dbReference>
<evidence type="ECO:0000313" key="12">
    <source>
        <dbReference type="EMBL" id="CAG5072902.1"/>
    </source>
</evidence>
<dbReference type="InterPro" id="IPR036291">
    <property type="entry name" value="NAD(P)-bd_dom_sf"/>
</dbReference>
<dbReference type="GO" id="GO:0005764">
    <property type="term" value="C:lysosome"/>
    <property type="evidence" value="ECO:0007669"/>
    <property type="project" value="UniProtKB-SubCell"/>
</dbReference>
<dbReference type="GO" id="GO:0016055">
    <property type="term" value="P:Wnt signaling pathway"/>
    <property type="evidence" value="ECO:0007669"/>
    <property type="project" value="UniProtKB-KW"/>
</dbReference>
<dbReference type="GO" id="GO:0006915">
    <property type="term" value="P:apoptotic process"/>
    <property type="evidence" value="ECO:0007669"/>
    <property type="project" value="UniProtKB-KW"/>
</dbReference>
<protein>
    <recommendedName>
        <fullName evidence="4">WW domain-containing oxidoreductase</fullName>
    </recommendedName>
</protein>
<gene>
    <name evidence="12" type="ORF">HICCMSTLAB_LOCUS197</name>
</gene>
<feature type="domain" description="WW" evidence="11">
    <location>
        <begin position="46"/>
        <end position="79"/>
    </location>
</feature>
<dbReference type="SUPFAM" id="SSF51045">
    <property type="entry name" value="WW domain"/>
    <property type="match status" value="1"/>
</dbReference>
<dbReference type="SUPFAM" id="SSF51735">
    <property type="entry name" value="NAD(P)-binding Rossmann-fold domains"/>
    <property type="match status" value="1"/>
</dbReference>
<dbReference type="Proteomes" id="UP000786811">
    <property type="component" value="Unassembled WGS sequence"/>
</dbReference>
<keyword evidence="7" id="KW-0521">NADP</keyword>
<evidence type="ECO:0000256" key="2">
    <source>
        <dbReference type="ARBA" id="ARBA00004555"/>
    </source>
</evidence>
<dbReference type="InterPro" id="IPR036020">
    <property type="entry name" value="WW_dom_sf"/>
</dbReference>
<name>A0A8J2ELV4_COTCN</name>
<proteinExistence type="inferred from homology"/>
<keyword evidence="6" id="KW-0053">Apoptosis</keyword>
<keyword evidence="8" id="KW-0560">Oxidoreductase</keyword>
<dbReference type="EMBL" id="CAJNRD030001019">
    <property type="protein sequence ID" value="CAG5072902.1"/>
    <property type="molecule type" value="Genomic_DNA"/>
</dbReference>
<dbReference type="CDD" id="cd00201">
    <property type="entry name" value="WW"/>
    <property type="match status" value="1"/>
</dbReference>
<keyword evidence="10" id="KW-0458">Lysosome</keyword>
<dbReference type="GO" id="GO:0005794">
    <property type="term" value="C:Golgi apparatus"/>
    <property type="evidence" value="ECO:0007669"/>
    <property type="project" value="UniProtKB-SubCell"/>
</dbReference>
<comment type="similarity">
    <text evidence="3">Belongs to the short-chain dehydrogenases/reductases (SDR) family.</text>
</comment>
<dbReference type="OrthoDB" id="9989144at2759"/>
<evidence type="ECO:0000256" key="5">
    <source>
        <dbReference type="ARBA" id="ARBA00022687"/>
    </source>
</evidence>
<comment type="caution">
    <text evidence="12">The sequence shown here is derived from an EMBL/GenBank/DDBJ whole genome shotgun (WGS) entry which is preliminary data.</text>
</comment>
<keyword evidence="5" id="KW-0879">Wnt signaling pathway</keyword>
<evidence type="ECO:0000256" key="6">
    <source>
        <dbReference type="ARBA" id="ARBA00022703"/>
    </source>
</evidence>
<accession>A0A8J2ELV4</accession>
<evidence type="ECO:0000256" key="3">
    <source>
        <dbReference type="ARBA" id="ARBA00006484"/>
    </source>
</evidence>
<evidence type="ECO:0000256" key="9">
    <source>
        <dbReference type="ARBA" id="ARBA00023034"/>
    </source>
</evidence>
<dbReference type="PROSITE" id="PS50020">
    <property type="entry name" value="WW_DOMAIN_2"/>
    <property type="match status" value="1"/>
</dbReference>
<dbReference type="InterPro" id="IPR001202">
    <property type="entry name" value="WW_dom"/>
</dbReference>
<evidence type="ECO:0000256" key="10">
    <source>
        <dbReference type="ARBA" id="ARBA00023228"/>
    </source>
</evidence>